<organism evidence="3 4">
    <name type="scientific">Lentinus tigrinus ALCF2SS1-6</name>
    <dbReference type="NCBI Taxonomy" id="1328759"/>
    <lineage>
        <taxon>Eukaryota</taxon>
        <taxon>Fungi</taxon>
        <taxon>Dikarya</taxon>
        <taxon>Basidiomycota</taxon>
        <taxon>Agaricomycotina</taxon>
        <taxon>Agaricomycetes</taxon>
        <taxon>Polyporales</taxon>
        <taxon>Polyporaceae</taxon>
        <taxon>Lentinus</taxon>
    </lineage>
</organism>
<evidence type="ECO:0000313" key="3">
    <source>
        <dbReference type="EMBL" id="RPD55590.1"/>
    </source>
</evidence>
<gene>
    <name evidence="3" type="ORF">L227DRAFT_472314</name>
</gene>
<dbReference type="Pfam" id="PF03372">
    <property type="entry name" value="Exo_endo_phos"/>
    <property type="match status" value="1"/>
</dbReference>
<dbReference type="PANTHER" id="PTHR19446">
    <property type="entry name" value="REVERSE TRANSCRIPTASES"/>
    <property type="match status" value="1"/>
</dbReference>
<dbReference type="STRING" id="1328759.A0A5C2RWU5"/>
<evidence type="ECO:0000313" key="4">
    <source>
        <dbReference type="Proteomes" id="UP000313359"/>
    </source>
</evidence>
<dbReference type="GO" id="GO:0003824">
    <property type="term" value="F:catalytic activity"/>
    <property type="evidence" value="ECO:0007669"/>
    <property type="project" value="InterPro"/>
</dbReference>
<feature type="non-terminal residue" evidence="3">
    <location>
        <position position="603"/>
    </location>
</feature>
<dbReference type="Gene3D" id="3.60.10.10">
    <property type="entry name" value="Endonuclease/exonuclease/phosphatase"/>
    <property type="match status" value="1"/>
</dbReference>
<dbReference type="SUPFAM" id="SSF56219">
    <property type="entry name" value="DNase I-like"/>
    <property type="match status" value="1"/>
</dbReference>
<evidence type="ECO:0000259" key="2">
    <source>
        <dbReference type="Pfam" id="PF03372"/>
    </source>
</evidence>
<dbReference type="InterPro" id="IPR005135">
    <property type="entry name" value="Endo/exonuclease/phosphatase"/>
</dbReference>
<reference evidence="3" key="1">
    <citation type="journal article" date="2018" name="Genome Biol. Evol.">
        <title>Genomics and development of Lentinus tigrinus, a white-rot wood-decaying mushroom with dimorphic fruiting bodies.</title>
        <authorList>
            <person name="Wu B."/>
            <person name="Xu Z."/>
            <person name="Knudson A."/>
            <person name="Carlson A."/>
            <person name="Chen N."/>
            <person name="Kovaka S."/>
            <person name="LaButti K."/>
            <person name="Lipzen A."/>
            <person name="Pennachio C."/>
            <person name="Riley R."/>
            <person name="Schakwitz W."/>
            <person name="Umezawa K."/>
            <person name="Ohm R.A."/>
            <person name="Grigoriev I.V."/>
            <person name="Nagy L.G."/>
            <person name="Gibbons J."/>
            <person name="Hibbett D."/>
        </authorList>
    </citation>
    <scope>NUCLEOTIDE SEQUENCE [LARGE SCALE GENOMIC DNA]</scope>
    <source>
        <strain evidence="3">ALCF2SS1-6</strain>
    </source>
</reference>
<feature type="coiled-coil region" evidence="1">
    <location>
        <begin position="326"/>
        <end position="392"/>
    </location>
</feature>
<dbReference type="InterPro" id="IPR036691">
    <property type="entry name" value="Endo/exonu/phosph_ase_sf"/>
</dbReference>
<evidence type="ECO:0000256" key="1">
    <source>
        <dbReference type="SAM" id="Coils"/>
    </source>
</evidence>
<keyword evidence="4" id="KW-1185">Reference proteome</keyword>
<proteinExistence type="predicted"/>
<feature type="domain" description="Endonuclease/exonuclease/phosphatase" evidence="2">
    <location>
        <begin position="8"/>
        <end position="248"/>
    </location>
</feature>
<dbReference type="EMBL" id="ML122294">
    <property type="protein sequence ID" value="RPD55590.1"/>
    <property type="molecule type" value="Genomic_DNA"/>
</dbReference>
<dbReference type="OrthoDB" id="2751000at2759"/>
<feature type="non-terminal residue" evidence="3">
    <location>
        <position position="1"/>
    </location>
</feature>
<dbReference type="AlphaFoldDB" id="A0A5C2RWU5"/>
<keyword evidence="1" id="KW-0175">Coiled coil</keyword>
<sequence length="603" mass="69627">RKTFIRVATLNMNGYGHDDPRNHDNKWSSVYRMMRTHNIGILLVQEAHLDAERVQHIEKFTSSKLKIFFSAHPERARQRDGVAIVINKRLLTPATGTMATTIVPGKAIHLSIPWQQSKKLHLLCVYAPSESDTARQSFFRTIKTYYEMNTHMPRPDLMAGDFNNVEDVLDRIPVRESIEDSVSELDTLKSLLRLKLTDGWRATFPTTKGYTFQRRTALSRLDRIYVTENLFRTARGWRIIEPDFRSDHSMVQVDLTCVHSPEMGRGRPVFPTHLLKDKKLAKQLKERGIRAETEIQQLLTSGSRSEGVNAQVILRDLKADWMKLAREREREVVPRLLREIELLEAEVRRIPKRSSMNEQEKTAEIAALTAQIRQLKQKRTNQQKSNARARHRLEGERPTKYWTGLHREVKPRDTMYSLEKDGEQARDGSPVYETNSERMAELARTHHMNLQKDDPNAKGLNEREADIQRVLSAVDAHLNEEQVIELDGEVTYEECEIALRYAKSASSPGLDGITYEVWKTLHARFTEDSRYPDRTKFDALGVLHAAFLDVQRFGVAPTSQFTDGWMCPIYKEKGDKTKIVNYRPITLLNTDYKLLTKALAVRL</sequence>
<dbReference type="CDD" id="cd09076">
    <property type="entry name" value="L1-EN"/>
    <property type="match status" value="1"/>
</dbReference>
<accession>A0A5C2RWU5</accession>
<name>A0A5C2RWU5_9APHY</name>
<dbReference type="Proteomes" id="UP000313359">
    <property type="component" value="Unassembled WGS sequence"/>
</dbReference>
<protein>
    <submittedName>
        <fullName evidence="3">DNase I-like protein</fullName>
    </submittedName>
</protein>